<comment type="caution">
    <text evidence="4">The sequence shown here is derived from an EMBL/GenBank/DDBJ whole genome shotgun (WGS) entry which is preliminary data.</text>
</comment>
<organism evidence="4 5">
    <name type="scientific">Kingdonia uniflora</name>
    <dbReference type="NCBI Taxonomy" id="39325"/>
    <lineage>
        <taxon>Eukaryota</taxon>
        <taxon>Viridiplantae</taxon>
        <taxon>Streptophyta</taxon>
        <taxon>Embryophyta</taxon>
        <taxon>Tracheophyta</taxon>
        <taxon>Spermatophyta</taxon>
        <taxon>Magnoliopsida</taxon>
        <taxon>Ranunculales</taxon>
        <taxon>Circaeasteraceae</taxon>
        <taxon>Kingdonia</taxon>
    </lineage>
</organism>
<dbReference type="SMART" id="SM00322">
    <property type="entry name" value="KH"/>
    <property type="match status" value="1"/>
</dbReference>
<feature type="compositionally biased region" description="Polar residues" evidence="2">
    <location>
        <begin position="472"/>
        <end position="483"/>
    </location>
</feature>
<reference evidence="4 5" key="1">
    <citation type="journal article" date="2020" name="IScience">
        <title>Genome Sequencing of the Endangered Kingdonia uniflora (Circaeasteraceae, Ranunculales) Reveals Potential Mechanisms of Evolutionary Specialization.</title>
        <authorList>
            <person name="Sun Y."/>
            <person name="Deng T."/>
            <person name="Zhang A."/>
            <person name="Moore M.J."/>
            <person name="Landis J.B."/>
            <person name="Lin N."/>
            <person name="Zhang H."/>
            <person name="Zhang X."/>
            <person name="Huang J."/>
            <person name="Zhang X."/>
            <person name="Sun H."/>
            <person name="Wang H."/>
        </authorList>
    </citation>
    <scope>NUCLEOTIDE SEQUENCE [LARGE SCALE GENOMIC DNA]</scope>
    <source>
        <strain evidence="4">TB1705</strain>
        <tissue evidence="4">Leaf</tissue>
    </source>
</reference>
<feature type="region of interest" description="Disordered" evidence="2">
    <location>
        <begin position="460"/>
        <end position="483"/>
    </location>
</feature>
<dbReference type="OrthoDB" id="6777263at2759"/>
<dbReference type="Proteomes" id="UP000541444">
    <property type="component" value="Unassembled WGS sequence"/>
</dbReference>
<evidence type="ECO:0000313" key="4">
    <source>
        <dbReference type="EMBL" id="KAF6149365.1"/>
    </source>
</evidence>
<feature type="region of interest" description="Disordered" evidence="2">
    <location>
        <begin position="742"/>
        <end position="785"/>
    </location>
</feature>
<sequence length="785" mass="84494">MATKVEQASSVEPHHAKIATTSSTATVGSSKVSRFGVKSGFVIPKNKLSGALVPGIRSREKVENRDVAIEESTEVVQRKTKWGTDLTQDASVRRGRALAYQTRVEQITQQLKSEILEKTDDQGGSQSQIEVENHKSSSHEADDQKLKILDLERREVIGELLKLNPSYKTPPDYKPLLKEAKVPIPLKVYPGYNFISLILGSGSNTQKRLQEETGAKITIRGIKAGAEEKDEVTLSDGNEVQSTYEDLYVHVSADTFEKVDAAVSLIELLVTPVSGKSVIVSAIPTTVSGDSQTVFSQSEVTTLPSTVVNQGMIQPMVRPTQPGPPQVQFQPYRGPWFPNGPSQTPLRPPTSGFIPPVSSAPMPQFLPSPYNPSSGTPFLGGRPSSALSFGFGPPRPQQPNQVPQMRNNPMLGSQASLPYPTFSSLPNSFSGPYQVTINQPRPTGQPTMYMLPPVVPNALQSGPLPNRPFPPNLSSSAPSRPPNMIQTSSQMFLPQRPQVTGPPFSSAPPRVGPGPSMMAGPPSTALLSVYPQAPARPPNQSSPLSPIVTLTPRGSAPNLPLVRLRGSTPIPLPVTTFTPVNPQLTSPVTTPKPQHPSSGDFTFQPLGVQKNDSPLLPKLTIQSPSAPLPSSFRPALPSSVQVPPPLSGSVIQFSGNPSPNPNQRPPKLPTYLNPNNIPLPQMNPRGFMQQPSFPSQIGNPAQMQQNLVGRVASIGPQIRQGGISVPHQNYNHLPFPSGVNQVYDPFSPTSVSSAPPLKQGKNPVKARKQENDPEYEDLMESVGMT</sequence>
<dbReference type="InterPro" id="IPR045071">
    <property type="entry name" value="BBP-like"/>
</dbReference>
<evidence type="ECO:0000259" key="3">
    <source>
        <dbReference type="SMART" id="SM00322"/>
    </source>
</evidence>
<dbReference type="InterPro" id="IPR004087">
    <property type="entry name" value="KH_dom"/>
</dbReference>
<dbReference type="GO" id="GO:0048024">
    <property type="term" value="P:regulation of mRNA splicing, via spliceosome"/>
    <property type="evidence" value="ECO:0007669"/>
    <property type="project" value="TreeGrafter"/>
</dbReference>
<evidence type="ECO:0000313" key="5">
    <source>
        <dbReference type="Proteomes" id="UP000541444"/>
    </source>
</evidence>
<dbReference type="GO" id="GO:0003729">
    <property type="term" value="F:mRNA binding"/>
    <property type="evidence" value="ECO:0007669"/>
    <property type="project" value="TreeGrafter"/>
</dbReference>
<feature type="region of interest" description="Disordered" evidence="2">
    <location>
        <begin position="576"/>
        <end position="669"/>
    </location>
</feature>
<dbReference type="SUPFAM" id="SSF54791">
    <property type="entry name" value="Eukaryotic type KH-domain (KH-domain type I)"/>
    <property type="match status" value="1"/>
</dbReference>
<feature type="region of interest" description="Disordered" evidence="2">
    <location>
        <begin position="118"/>
        <end position="143"/>
    </location>
</feature>
<feature type="compositionally biased region" description="Pro residues" evidence="2">
    <location>
        <begin position="658"/>
        <end position="668"/>
    </location>
</feature>
<dbReference type="Gene3D" id="3.30.1370.10">
    <property type="entry name" value="K Homology domain, type 1"/>
    <property type="match status" value="1"/>
</dbReference>
<feature type="compositionally biased region" description="Low complexity" evidence="2">
    <location>
        <begin position="398"/>
        <end position="410"/>
    </location>
</feature>
<proteinExistence type="predicted"/>
<protein>
    <recommendedName>
        <fullName evidence="3">K Homology domain-containing protein</fullName>
    </recommendedName>
</protein>
<feature type="domain" description="K Homology" evidence="3">
    <location>
        <begin position="176"/>
        <end position="271"/>
    </location>
</feature>
<dbReference type="InterPro" id="IPR036612">
    <property type="entry name" value="KH_dom_type_1_sf"/>
</dbReference>
<dbReference type="AlphaFoldDB" id="A0A7J7M3A7"/>
<gene>
    <name evidence="4" type="ORF">GIB67_016903</name>
</gene>
<feature type="compositionally biased region" description="Basic and acidic residues" evidence="2">
    <location>
        <begin position="131"/>
        <end position="143"/>
    </location>
</feature>
<accession>A0A7J7M3A7</accession>
<feature type="compositionally biased region" description="Low complexity" evidence="2">
    <location>
        <begin position="19"/>
        <end position="30"/>
    </location>
</feature>
<dbReference type="PANTHER" id="PTHR11208:SF98">
    <property type="entry name" value="RNA-BINDING KH DOMAIN-CONTAINING PROTEIN"/>
    <property type="match status" value="1"/>
</dbReference>
<dbReference type="InterPro" id="IPR055256">
    <property type="entry name" value="KH_1_KHDC4/BBP-like"/>
</dbReference>
<feature type="compositionally biased region" description="Polar residues" evidence="2">
    <location>
        <begin position="576"/>
        <end position="601"/>
    </location>
</feature>
<keyword evidence="5" id="KW-1185">Reference proteome</keyword>
<feature type="region of interest" description="Disordered" evidence="2">
    <location>
        <begin position="367"/>
        <end position="415"/>
    </location>
</feature>
<evidence type="ECO:0000256" key="1">
    <source>
        <dbReference type="ARBA" id="ARBA00022884"/>
    </source>
</evidence>
<dbReference type="Pfam" id="PF22675">
    <property type="entry name" value="KH-I_KHDC4-BBP"/>
    <property type="match status" value="1"/>
</dbReference>
<dbReference type="GO" id="GO:0005634">
    <property type="term" value="C:nucleus"/>
    <property type="evidence" value="ECO:0007669"/>
    <property type="project" value="TreeGrafter"/>
</dbReference>
<evidence type="ECO:0000256" key="2">
    <source>
        <dbReference type="SAM" id="MobiDB-lite"/>
    </source>
</evidence>
<name>A0A7J7M3A7_9MAGN</name>
<feature type="compositionally biased region" description="Polar residues" evidence="2">
    <location>
        <begin position="1"/>
        <end position="10"/>
    </location>
</feature>
<feature type="region of interest" description="Disordered" evidence="2">
    <location>
        <begin position="1"/>
        <end position="30"/>
    </location>
</feature>
<dbReference type="PANTHER" id="PTHR11208">
    <property type="entry name" value="RNA-BINDING PROTEIN RELATED"/>
    <property type="match status" value="1"/>
</dbReference>
<keyword evidence="1" id="KW-0694">RNA-binding</keyword>
<dbReference type="EMBL" id="JACGCM010001796">
    <property type="protein sequence ID" value="KAF6149365.1"/>
    <property type="molecule type" value="Genomic_DNA"/>
</dbReference>